<dbReference type="EMBL" id="JAJODE010000008">
    <property type="protein sequence ID" value="MCD4838147.1"/>
    <property type="molecule type" value="Genomic_DNA"/>
</dbReference>
<dbReference type="RefSeq" id="WP_231314345.1">
    <property type="nucleotide sequence ID" value="NZ_JAJODE010000008.1"/>
</dbReference>
<protein>
    <submittedName>
        <fullName evidence="1">Uncharacterized protein</fullName>
    </submittedName>
</protein>
<comment type="caution">
    <text evidence="1">The sequence shown here is derived from an EMBL/GenBank/DDBJ whole genome shotgun (WGS) entry which is preliminary data.</text>
</comment>
<name>A0ABS8QG00_9BACI</name>
<organism evidence="1 2">
    <name type="scientific">Neobacillus sedimentimangrovi</name>
    <dbReference type="NCBI Taxonomy" id="2699460"/>
    <lineage>
        <taxon>Bacteria</taxon>
        <taxon>Bacillati</taxon>
        <taxon>Bacillota</taxon>
        <taxon>Bacilli</taxon>
        <taxon>Bacillales</taxon>
        <taxon>Bacillaceae</taxon>
        <taxon>Neobacillus</taxon>
    </lineage>
</organism>
<dbReference type="Proteomes" id="UP001162836">
    <property type="component" value="Unassembled WGS sequence"/>
</dbReference>
<evidence type="ECO:0000313" key="1">
    <source>
        <dbReference type="EMBL" id="MCD4838147.1"/>
    </source>
</evidence>
<gene>
    <name evidence="1" type="ORF">LRS37_04530</name>
</gene>
<reference evidence="1 2" key="1">
    <citation type="journal article" date="2023" name="Antonie Van Leeuwenhoek">
        <title>Unveiling the genomic potential of a novel thermostable glycoside hydrolases producing Neobacillus sedimentimangrovi UE25.</title>
        <authorList>
            <person name="Ejaz U."/>
            <person name="Saleem F."/>
            <person name="Rashid R."/>
            <person name="Hasan K.A."/>
            <person name="Syed M.N."/>
            <person name="Sohail M."/>
        </authorList>
    </citation>
    <scope>NUCLEOTIDE SEQUENCE [LARGE SCALE GENOMIC DNA]</scope>
    <source>
        <strain evidence="1 2">UE25</strain>
    </source>
</reference>
<sequence>MKRSFFKIYGWLVIRPIRWFFWKMICNTALCVVPKREWGQWRLPNIHWWLLYKTIFKFFEWLNYDAWRPFCDWTGGWRQSYPLPARVIHTIGKTTAGYAIIGGQCYHCGSEEGDPVTLSVDDTGEYFELLETWKESTMDGIDYRFRGITTCPKCGFKEEYEDGSL</sequence>
<accession>A0ABS8QG00</accession>
<keyword evidence="2" id="KW-1185">Reference proteome</keyword>
<proteinExistence type="predicted"/>
<evidence type="ECO:0000313" key="2">
    <source>
        <dbReference type="Proteomes" id="UP001162836"/>
    </source>
</evidence>